<feature type="compositionally biased region" description="Low complexity" evidence="10">
    <location>
        <begin position="432"/>
        <end position="443"/>
    </location>
</feature>
<evidence type="ECO:0000256" key="10">
    <source>
        <dbReference type="SAM" id="MobiDB-lite"/>
    </source>
</evidence>
<dbReference type="Proteomes" id="UP001211065">
    <property type="component" value="Unassembled WGS sequence"/>
</dbReference>
<feature type="compositionally biased region" description="Polar residues" evidence="10">
    <location>
        <begin position="466"/>
        <end position="478"/>
    </location>
</feature>
<evidence type="ECO:0000313" key="17">
    <source>
        <dbReference type="EMBL" id="KAJ3222984.1"/>
    </source>
</evidence>
<dbReference type="SUPFAM" id="SSF102712">
    <property type="entry name" value="JAB1/MPN domain"/>
    <property type="match status" value="1"/>
</dbReference>
<keyword evidence="18" id="KW-1185">Reference proteome</keyword>
<dbReference type="GO" id="GO:0005634">
    <property type="term" value="C:nucleus"/>
    <property type="evidence" value="ECO:0007669"/>
    <property type="project" value="TreeGrafter"/>
</dbReference>
<evidence type="ECO:0000256" key="8">
    <source>
        <dbReference type="ARBA" id="ARBA00047899"/>
    </source>
</evidence>
<feature type="compositionally biased region" description="Low complexity" evidence="10">
    <location>
        <begin position="1255"/>
        <end position="1268"/>
    </location>
</feature>
<dbReference type="InterPro" id="IPR017930">
    <property type="entry name" value="Myb_dom"/>
</dbReference>
<evidence type="ECO:0000259" key="15">
    <source>
        <dbReference type="PROSITE" id="PS51293"/>
    </source>
</evidence>
<feature type="compositionally biased region" description="Low complexity" evidence="10">
    <location>
        <begin position="2070"/>
        <end position="2082"/>
    </location>
</feature>
<dbReference type="PROSITE" id="PS50249">
    <property type="entry name" value="MPN"/>
    <property type="match status" value="1"/>
</dbReference>
<keyword evidence="6" id="KW-0418">Kinase</keyword>
<dbReference type="InterPro" id="IPR017884">
    <property type="entry name" value="SANT_dom"/>
</dbReference>
<dbReference type="PROSITE" id="PS50112">
    <property type="entry name" value="PAS"/>
    <property type="match status" value="1"/>
</dbReference>
<dbReference type="PROSITE" id="PS50011">
    <property type="entry name" value="PROTEIN_KINASE_DOM"/>
    <property type="match status" value="1"/>
</dbReference>
<evidence type="ECO:0000256" key="7">
    <source>
        <dbReference type="ARBA" id="ARBA00022840"/>
    </source>
</evidence>
<dbReference type="Pfam" id="PF00249">
    <property type="entry name" value="Myb_DNA-binding"/>
    <property type="match status" value="1"/>
</dbReference>
<organism evidence="17 18">
    <name type="scientific">Clydaea vesicula</name>
    <dbReference type="NCBI Taxonomy" id="447962"/>
    <lineage>
        <taxon>Eukaryota</taxon>
        <taxon>Fungi</taxon>
        <taxon>Fungi incertae sedis</taxon>
        <taxon>Chytridiomycota</taxon>
        <taxon>Chytridiomycota incertae sedis</taxon>
        <taxon>Chytridiomycetes</taxon>
        <taxon>Lobulomycetales</taxon>
        <taxon>Lobulomycetaceae</taxon>
        <taxon>Clydaea</taxon>
    </lineage>
</organism>
<feature type="region of interest" description="Disordered" evidence="10">
    <location>
        <begin position="432"/>
        <end position="510"/>
    </location>
</feature>
<dbReference type="PANTHER" id="PTHR24356">
    <property type="entry name" value="SERINE/THREONINE-PROTEIN KINASE"/>
    <property type="match status" value="1"/>
</dbReference>
<comment type="caution">
    <text evidence="17">The sequence shown here is derived from an EMBL/GenBank/DDBJ whole genome shotgun (WGS) entry which is preliminary data.</text>
</comment>
<dbReference type="Gene3D" id="3.30.450.20">
    <property type="entry name" value="PAS domain"/>
    <property type="match status" value="1"/>
</dbReference>
<evidence type="ECO:0000259" key="14">
    <source>
        <dbReference type="PROSITE" id="PS51285"/>
    </source>
</evidence>
<feature type="compositionally biased region" description="Basic residues" evidence="10">
    <location>
        <begin position="1394"/>
        <end position="1411"/>
    </location>
</feature>
<dbReference type="InterPro" id="IPR000555">
    <property type="entry name" value="JAMM/MPN+_dom"/>
</dbReference>
<gene>
    <name evidence="17" type="ORF">HK099_001643</name>
</gene>
<feature type="domain" description="MPN" evidence="13">
    <location>
        <begin position="2590"/>
        <end position="2727"/>
    </location>
</feature>
<feature type="compositionally biased region" description="Low complexity" evidence="10">
    <location>
        <begin position="2096"/>
        <end position="2114"/>
    </location>
</feature>
<dbReference type="InterPro" id="IPR000719">
    <property type="entry name" value="Prot_kinase_dom"/>
</dbReference>
<dbReference type="SMART" id="SM00220">
    <property type="entry name" value="S_TKc"/>
    <property type="match status" value="1"/>
</dbReference>
<dbReference type="Gene3D" id="3.40.50.2300">
    <property type="match status" value="1"/>
</dbReference>
<dbReference type="InterPro" id="IPR000961">
    <property type="entry name" value="AGC-kinase_C"/>
</dbReference>
<feature type="compositionally biased region" description="Basic and acidic residues" evidence="10">
    <location>
        <begin position="495"/>
        <end position="505"/>
    </location>
</feature>
<comment type="catalytic activity">
    <reaction evidence="8">
        <text>L-threonyl-[protein] + ATP = O-phospho-L-threonyl-[protein] + ADP + H(+)</text>
        <dbReference type="Rhea" id="RHEA:46608"/>
        <dbReference type="Rhea" id="RHEA-COMP:11060"/>
        <dbReference type="Rhea" id="RHEA-COMP:11605"/>
        <dbReference type="ChEBI" id="CHEBI:15378"/>
        <dbReference type="ChEBI" id="CHEBI:30013"/>
        <dbReference type="ChEBI" id="CHEBI:30616"/>
        <dbReference type="ChEBI" id="CHEBI:61977"/>
        <dbReference type="ChEBI" id="CHEBI:456216"/>
        <dbReference type="EC" id="2.7.11.1"/>
    </reaction>
</comment>
<keyword evidence="4" id="KW-0808">Transferase</keyword>
<reference evidence="17" key="1">
    <citation type="submission" date="2020-05" db="EMBL/GenBank/DDBJ databases">
        <title>Phylogenomic resolution of chytrid fungi.</title>
        <authorList>
            <person name="Stajich J.E."/>
            <person name="Amses K."/>
            <person name="Simmons R."/>
            <person name="Seto K."/>
            <person name="Myers J."/>
            <person name="Bonds A."/>
            <person name="Quandt C.A."/>
            <person name="Barry K."/>
            <person name="Liu P."/>
            <person name="Grigoriev I."/>
            <person name="Longcore J.E."/>
            <person name="James T.Y."/>
        </authorList>
    </citation>
    <scope>NUCLEOTIDE SEQUENCE</scope>
    <source>
        <strain evidence="17">JEL0476</strain>
    </source>
</reference>
<dbReference type="SUPFAM" id="SSF56112">
    <property type="entry name" value="Protein kinase-like (PK-like)"/>
    <property type="match status" value="1"/>
</dbReference>
<dbReference type="InterPro" id="IPR009057">
    <property type="entry name" value="Homeodomain-like_sf"/>
</dbReference>
<dbReference type="InterPro" id="IPR050236">
    <property type="entry name" value="Ser_Thr_kinase_AGC"/>
</dbReference>
<evidence type="ECO:0000256" key="2">
    <source>
        <dbReference type="ARBA" id="ARBA00022527"/>
    </source>
</evidence>
<dbReference type="Gene3D" id="3.40.140.10">
    <property type="entry name" value="Cytidine Deaminase, domain 2"/>
    <property type="match status" value="1"/>
</dbReference>
<comment type="catalytic activity">
    <reaction evidence="9">
        <text>L-seryl-[protein] + ATP = O-phospho-L-seryl-[protein] + ADP + H(+)</text>
        <dbReference type="Rhea" id="RHEA:17989"/>
        <dbReference type="Rhea" id="RHEA-COMP:9863"/>
        <dbReference type="Rhea" id="RHEA-COMP:11604"/>
        <dbReference type="ChEBI" id="CHEBI:15378"/>
        <dbReference type="ChEBI" id="CHEBI:29999"/>
        <dbReference type="ChEBI" id="CHEBI:30616"/>
        <dbReference type="ChEBI" id="CHEBI:83421"/>
        <dbReference type="ChEBI" id="CHEBI:456216"/>
        <dbReference type="EC" id="2.7.11.1"/>
    </reaction>
</comment>
<feature type="region of interest" description="Disordered" evidence="10">
    <location>
        <begin position="1772"/>
        <end position="1798"/>
    </location>
</feature>
<feature type="domain" description="AGC-kinase C-terminal" evidence="14">
    <location>
        <begin position="1934"/>
        <end position="2000"/>
    </location>
</feature>
<dbReference type="EC" id="2.7.11.1" evidence="1"/>
<accession>A0AAD5XX14</accession>
<dbReference type="InterPro" id="IPR011006">
    <property type="entry name" value="CheY-like_superfamily"/>
</dbReference>
<dbReference type="Gene3D" id="3.30.200.20">
    <property type="entry name" value="Phosphorylase Kinase, domain 1"/>
    <property type="match status" value="1"/>
</dbReference>
<dbReference type="EMBL" id="JADGJW010000149">
    <property type="protein sequence ID" value="KAJ3222984.1"/>
    <property type="molecule type" value="Genomic_DNA"/>
</dbReference>
<dbReference type="GO" id="GO:0035556">
    <property type="term" value="P:intracellular signal transduction"/>
    <property type="evidence" value="ECO:0007669"/>
    <property type="project" value="TreeGrafter"/>
</dbReference>
<feature type="region of interest" description="Disordered" evidence="10">
    <location>
        <begin position="688"/>
        <end position="714"/>
    </location>
</feature>
<dbReference type="Pfam" id="PF01398">
    <property type="entry name" value="JAB"/>
    <property type="match status" value="1"/>
</dbReference>
<dbReference type="SMART" id="SM00717">
    <property type="entry name" value="SANT"/>
    <property type="match status" value="1"/>
</dbReference>
<feature type="domain" description="PAS" evidence="12">
    <location>
        <begin position="747"/>
        <end position="802"/>
    </location>
</feature>
<evidence type="ECO:0000259" key="13">
    <source>
        <dbReference type="PROSITE" id="PS50249"/>
    </source>
</evidence>
<protein>
    <recommendedName>
        <fullName evidence="1">non-specific serine/threonine protein kinase</fullName>
        <ecNumber evidence="1">2.7.11.1</ecNumber>
    </recommendedName>
</protein>
<evidence type="ECO:0000259" key="16">
    <source>
        <dbReference type="PROSITE" id="PS51294"/>
    </source>
</evidence>
<keyword evidence="5" id="KW-0547">Nucleotide-binding</keyword>
<evidence type="ECO:0000256" key="1">
    <source>
        <dbReference type="ARBA" id="ARBA00012513"/>
    </source>
</evidence>
<dbReference type="PROSITE" id="PS51285">
    <property type="entry name" value="AGC_KINASE_CTER"/>
    <property type="match status" value="1"/>
</dbReference>
<dbReference type="InterPro" id="IPR011009">
    <property type="entry name" value="Kinase-like_dom_sf"/>
</dbReference>
<dbReference type="FunFam" id="3.30.200.20:FF:001008">
    <property type="entry name" value="Serine/threonine-protein kinase cek1"/>
    <property type="match status" value="1"/>
</dbReference>
<evidence type="ECO:0000259" key="12">
    <source>
        <dbReference type="PROSITE" id="PS50112"/>
    </source>
</evidence>
<dbReference type="FunFam" id="1.10.510.10:FF:000340">
    <property type="entry name" value="Serine threonine protein kinase"/>
    <property type="match status" value="1"/>
</dbReference>
<name>A0AAD5XX14_9FUNG</name>
<evidence type="ECO:0000259" key="11">
    <source>
        <dbReference type="PROSITE" id="PS50011"/>
    </source>
</evidence>
<feature type="domain" description="Protein kinase" evidence="11">
    <location>
        <begin position="1538"/>
        <end position="1932"/>
    </location>
</feature>
<feature type="domain" description="HTH myb-type" evidence="16">
    <location>
        <begin position="2340"/>
        <end position="2388"/>
    </location>
</feature>
<dbReference type="Gene3D" id="1.10.510.10">
    <property type="entry name" value="Transferase(Phosphotransferase) domain 1"/>
    <property type="match status" value="2"/>
</dbReference>
<dbReference type="PROSITE" id="PS51293">
    <property type="entry name" value="SANT"/>
    <property type="match status" value="1"/>
</dbReference>
<dbReference type="InterPro" id="IPR001005">
    <property type="entry name" value="SANT/Myb"/>
</dbReference>
<dbReference type="InterPro" id="IPR035965">
    <property type="entry name" value="PAS-like_dom_sf"/>
</dbReference>
<evidence type="ECO:0000256" key="3">
    <source>
        <dbReference type="ARBA" id="ARBA00022553"/>
    </source>
</evidence>
<dbReference type="SUPFAM" id="SSF55785">
    <property type="entry name" value="PYP-like sensor domain (PAS domain)"/>
    <property type="match status" value="1"/>
</dbReference>
<feature type="region of interest" description="Disordered" evidence="10">
    <location>
        <begin position="81"/>
        <end position="110"/>
    </location>
</feature>
<dbReference type="InterPro" id="IPR000014">
    <property type="entry name" value="PAS"/>
</dbReference>
<dbReference type="Pfam" id="PF00069">
    <property type="entry name" value="Pkinase"/>
    <property type="match status" value="2"/>
</dbReference>
<evidence type="ECO:0000313" key="18">
    <source>
        <dbReference type="Proteomes" id="UP001211065"/>
    </source>
</evidence>
<dbReference type="Gene3D" id="1.10.10.60">
    <property type="entry name" value="Homeodomain-like"/>
    <property type="match status" value="1"/>
</dbReference>
<dbReference type="GO" id="GO:0005524">
    <property type="term" value="F:ATP binding"/>
    <property type="evidence" value="ECO:0007669"/>
    <property type="project" value="UniProtKB-KW"/>
</dbReference>
<dbReference type="InterPro" id="IPR037518">
    <property type="entry name" value="MPN"/>
</dbReference>
<evidence type="ECO:0000256" key="4">
    <source>
        <dbReference type="ARBA" id="ARBA00022679"/>
    </source>
</evidence>
<dbReference type="PROSITE" id="PS00108">
    <property type="entry name" value="PROTEIN_KINASE_ST"/>
    <property type="match status" value="1"/>
</dbReference>
<feature type="domain" description="SANT" evidence="15">
    <location>
        <begin position="2343"/>
        <end position="2388"/>
    </location>
</feature>
<keyword evidence="3" id="KW-0597">Phosphoprotein</keyword>
<evidence type="ECO:0000256" key="6">
    <source>
        <dbReference type="ARBA" id="ARBA00022777"/>
    </source>
</evidence>
<dbReference type="SUPFAM" id="SSF52172">
    <property type="entry name" value="CheY-like"/>
    <property type="match status" value="1"/>
</dbReference>
<dbReference type="CDD" id="cd00167">
    <property type="entry name" value="SANT"/>
    <property type="match status" value="1"/>
</dbReference>
<evidence type="ECO:0000256" key="9">
    <source>
        <dbReference type="ARBA" id="ARBA00048679"/>
    </source>
</evidence>
<dbReference type="GO" id="GO:0008237">
    <property type="term" value="F:metallopeptidase activity"/>
    <property type="evidence" value="ECO:0007669"/>
    <property type="project" value="InterPro"/>
</dbReference>
<feature type="region of interest" description="Disordered" evidence="10">
    <location>
        <begin position="1393"/>
        <end position="1418"/>
    </location>
</feature>
<feature type="region of interest" description="Disordered" evidence="10">
    <location>
        <begin position="1246"/>
        <end position="1277"/>
    </location>
</feature>
<feature type="compositionally biased region" description="Polar residues" evidence="10">
    <location>
        <begin position="2127"/>
        <end position="2148"/>
    </location>
</feature>
<keyword evidence="2" id="KW-0723">Serine/threonine-protein kinase</keyword>
<dbReference type="InterPro" id="IPR008271">
    <property type="entry name" value="Ser/Thr_kinase_AS"/>
</dbReference>
<dbReference type="SUPFAM" id="SSF46689">
    <property type="entry name" value="Homeodomain-like"/>
    <property type="match status" value="1"/>
</dbReference>
<proteinExistence type="predicted"/>
<dbReference type="GO" id="GO:1901992">
    <property type="term" value="P:positive regulation of mitotic cell cycle phase transition"/>
    <property type="evidence" value="ECO:0007669"/>
    <property type="project" value="UniProtKB-ARBA"/>
</dbReference>
<keyword evidence="7" id="KW-0067">ATP-binding</keyword>
<dbReference type="PROSITE" id="PS51294">
    <property type="entry name" value="HTH_MYB"/>
    <property type="match status" value="1"/>
</dbReference>
<feature type="region of interest" description="Disordered" evidence="10">
    <location>
        <begin position="2048"/>
        <end position="2148"/>
    </location>
</feature>
<dbReference type="GO" id="GO:0005737">
    <property type="term" value="C:cytoplasm"/>
    <property type="evidence" value="ECO:0007669"/>
    <property type="project" value="TreeGrafter"/>
</dbReference>
<evidence type="ECO:0000256" key="5">
    <source>
        <dbReference type="ARBA" id="ARBA00022741"/>
    </source>
</evidence>
<dbReference type="CDD" id="cd05579">
    <property type="entry name" value="STKc_MAST_like"/>
    <property type="match status" value="1"/>
</dbReference>
<dbReference type="GO" id="GO:0004674">
    <property type="term" value="F:protein serine/threonine kinase activity"/>
    <property type="evidence" value="ECO:0007669"/>
    <property type="project" value="UniProtKB-KW"/>
</dbReference>
<sequence length="2773" mass="307500">MNNGFNPPTTAASNLFVNLNYNNIVESHPSLKPTNLSVDQKRILKQAERRLSPLNPNAAFSPNFNNKRQSSLHQIQIPTSLRRLSRSQSDHDSSVSPTKPVTIPIPSSLPRRKSIHNEQIIVHSQKRAFKFSHGRSDELSTSLPVFPKWKFEELEFEKIPIKSTGRSRTFSDSKSQLSFLLPSNTKPAVKSNKIMSKSNQYSTLESQSVGNAMVSVNDRKKTSPLMKQQTAPLLHVSKSGDFDRINDFIEHSRRSKNIKWRKAKGRPLNVVWPRWNVKFNSLPSGNSKNDVNEVVSDNISGLGILEHSDLSNYSEYYENELVQKKSLGSINSPTISPISLYSADFNNNRSPSPLFTFDYHDDNYSTNTESPFFLDYLNANSSISNKKEKTSETTNFEPNSERKNAELDTLVTPFKQEQSIFFTHKPIIKNNTYNNSLKNNDSNVAGASNIPTGGKSKLKSIPLDSPITTGANSPTASSIELPFSPATPPRSSTSADKKTPGRQEGVRSLSDGDLSDYLKGFSELLNSLRAAKTVCNMELNRILNEINVLLENSKSNLKPPENIIPSNPTPLSLQGTSPRLSPKLSVKEFGEEPRSIFQMALQELSSVIISITQAEISELIIPGASRNIMSRILCLQKQWQVNKTWTGQDLTVRLLVAFSNVGRLVEHLEVDSRVWLYAVGNMRQKSNAKSSAVDSGDLNDDSAKQKRGKLHTSRRVESLSYIPSEKQWEHSFDLNAAAGEASSVSTLLEMSFDGVCLYISPACSTVFGYEPSKIVGQKILPFLTATSINAFTDGLELFLDDENITVEIKYIAARMDGLHLEMEAKGMLNYDKLGKKKSVIFVTRPLAILGGWGDDSEFSDGSMVVSSGQEAIEEEADRRESTVDVAKKKNEEKLVETVDAQRLLVPADMDSAISSASSEGLTPTVTDLILCHICEKFVPALLFQQHSEVCSAVHRAESDLSKVNNELKESRQEFSDKCLLITKETSKFTKNDVENVVDEDVNLEQVSTLIISFHNFFFSKDEMVKIYLDKLLKIGREVISVIDNALEIDQHTCTGGEGNLITLSSSSSVNQGFSDASDGNLSDENMSTRLRKPVGLKLTASPSSLMSSSKDLVMKNDADSVCTSLKKENGFCENELCPFTPTPLTLQNSFWTWKCPPVQFFYPPDKNNLADLNPDNATPPSNSSNSWPMSTLVDAALSEIGAGIYSQAFLVENLISAKFELFKKFKICNKKYEDLIFQEEKMNADNLESTDESSDSNNILDNNNSVNNDRNDTRDESEVKTALDSLANYKMKLEPTLVKTSSSSLDSPASTSVNLTSISNSISDNIPKLEKVFNGIANVASEVFKMSFDSVNNNSEVSQSFSSSSSLNKYVDDGLVADRGSIADSEGENNLDYKKRRESVKRRRKSSKRKSSFINSGAFPSLQNMSMIDGSFSPMQTNSLGRKMSMRPTRLVLGQNKVVDVENSPISPYVAPYLGSPRASRLSQSYSSAIFSNDESLSSASASPHIQPLSIDSPMFQTSQIFGSSPSIARTVPSIKDYEILKPISKGAFGSVFLAKKKLTGDTFAIKVLKKADMVAKNQVTNIKAERSILSQIDSPFVVNLYFSFQSKENLFLVMEYLSGGDCASLIKGFGALDESWAKQYVAEVTLGLEFLHERGIVHRDIKPDNLLITAEGHIKLTDFGLSRVGFLGRRARGIGSQEQISFANSPQLSATTSQQNMTSSTNLMLHQTMGSSGGNILPIPSTGVASPCSPRMLSAQTSSFRLPEFYPTSPFLSKQHTRRDSITSTNSTNSHDDNSAALVGQNPSFASPILSGRLDSLLLDDKEAKQGRFVGTPDYLAPESILGLGQDASVDWWALGVILFEFLYGYPPFHHHAETPDEVFSHILARNIDWAEDEVTISPEARNLMERLMCSNLLERLGSNGAAEVKSHEFFKEEINWDTILTDKANFIPSLKSKDDTEYFDDRGLNSILVDDDVEQSNNNTPIYSGLCNNNKNNSINSEEVKEAAGGYTTDSTTTTDTNVPAADFGDFVYKNLPLLEKANNDVVKKLHFNNPEKKSRPRSISAKMAKNLTSTTSLVSPTSSMDDTPSQRKNEGGSHILSSSSSSMSIQSSSPITVPVSKSARRLMDQQSTSRRNSLPSRLRAQSLSVATNSQPVGMATASKLFSTSTPTSSYTKLNPLVSPVLPETTQQTSRILFDQCSVSSSSTRDTETLLDVLIIDRNKDSSDVLEKILGKLGCRTVVRHDGEEAIKCAIGDVSFDLIFMSVDIPIAYIEALLLQEENFDQHYEREEDDLLNNTDQDDFEYSKKPVKKLKKSIQKLKEIKPKTPKPLKVNLEGMNVGTFTNEEESLFLEGLELFGRNWKQLQSHIKTRDGPSIRSHAQKHFIKLYRDKIPLPQKVAETGTGYTLSGKELDPYSASSRKYLGLEKKTETTDTDNNTIVSSEVSTAKKRKKNSILNVILKENNSLPKPITEEKIEENFLTTICKPEDLSISDFISEDENSRNLLLNDLLNTEADLKIFSKSVQEEHDRLDTPSAFRNSRPKRAAAKKNSTLSFNEIAESSNPHTLIKLESYSSTSLPGSGSEGCQPFKIYFHPSSLAMMDLHSSLLDNEVIALTIKSTFPCRALEAKEGNEKKVSTSLHTNVEMDPTSEVEVRAKIKELKLHVVGWYHSHPTFHPEPSIIDVENQKNYQQLFRNNNDSGKIEEPFIGAIVDQGKMPLFNNDISNESAISVEDKKAVKHEEVVVVVEDNMAIEEEFVKVFEVLSYFEKTLKCF</sequence>
<dbReference type="PANTHER" id="PTHR24356:SF1">
    <property type="entry name" value="SERINE_THREONINE-PROTEIN KINASE GREATWALL"/>
    <property type="match status" value="1"/>
</dbReference>